<feature type="transmembrane region" description="Helical" evidence="3">
    <location>
        <begin position="93"/>
        <end position="110"/>
    </location>
</feature>
<evidence type="ECO:0000256" key="1">
    <source>
        <dbReference type="ARBA" id="ARBA00012528"/>
    </source>
</evidence>
<evidence type="ECO:0000256" key="3">
    <source>
        <dbReference type="SAM" id="Phobius"/>
    </source>
</evidence>
<evidence type="ECO:0000313" key="5">
    <source>
        <dbReference type="EMBL" id="KTW01536.1"/>
    </source>
</evidence>
<gene>
    <name evidence="5" type="ORF">NS355_00320</name>
</gene>
<dbReference type="PATRIC" id="fig|172044.3.peg.1281"/>
<dbReference type="EMBL" id="LDTF01000003">
    <property type="protein sequence ID" value="KTW01536.1"/>
    <property type="molecule type" value="Genomic_DNA"/>
</dbReference>
<dbReference type="PANTHER" id="PTHR45138">
    <property type="entry name" value="REGULATORY COMPONENTS OF SENSORY TRANSDUCTION SYSTEM"/>
    <property type="match status" value="1"/>
</dbReference>
<name>A0A147J094_9SPHN</name>
<feature type="transmembrane region" description="Helical" evidence="3">
    <location>
        <begin position="185"/>
        <end position="211"/>
    </location>
</feature>
<keyword evidence="3" id="KW-1133">Transmembrane helix</keyword>
<dbReference type="SMART" id="SM00267">
    <property type="entry name" value="GGDEF"/>
    <property type="match status" value="1"/>
</dbReference>
<dbReference type="SUPFAM" id="SSF55073">
    <property type="entry name" value="Nucleotide cyclase"/>
    <property type="match status" value="1"/>
</dbReference>
<dbReference type="EC" id="2.7.7.65" evidence="1"/>
<sequence length="405" mass="43585">MNAAVYALIANSCMAALFVVTYGVIALSYSRQRAAAWFMVSYLLGFFTPICHLLVLYTDHVALFSVLGYGIFLGGILTMAVGIQAFVGHRPQWRLTLLLWVAGLALRVAIADGPRNTLPYEMMFQLPFAIASLVVMLTARQIGQGGPIRAMLIGIFGVIGAHFLLKPWLVLTLGSGPTPKSYLSTVYAVISQISTGVLLVAAGLCLMLLVIQKALEETILDAETDPLTGLTNRRGLYRAGPRMLVEAAMRGEGLHALVLDLDHFKAINDRHGHATGDTVLVAFAQVLQALTAVDMLTVRMGGEEFAVLIPDADTRGSDNRATQLGDAIRDALKPFAARGLPDLTVSGGIARYQAGETLDGLIARADQLAYRAKRAGRDRILQNGSDLAAKPDQPDWVDMRRLAAG</sequence>
<dbReference type="Pfam" id="PF00990">
    <property type="entry name" value="GGDEF"/>
    <property type="match status" value="1"/>
</dbReference>
<dbReference type="InterPro" id="IPR050469">
    <property type="entry name" value="Diguanylate_Cyclase"/>
</dbReference>
<dbReference type="Proteomes" id="UP000073923">
    <property type="component" value="Unassembled WGS sequence"/>
</dbReference>
<reference evidence="5 6" key="1">
    <citation type="journal article" date="2016" name="Front. Microbiol.">
        <title>Genomic Resource of Rice Seed Associated Bacteria.</title>
        <authorList>
            <person name="Midha S."/>
            <person name="Bansal K."/>
            <person name="Sharma S."/>
            <person name="Kumar N."/>
            <person name="Patil P.P."/>
            <person name="Chaudhry V."/>
            <person name="Patil P.B."/>
        </authorList>
    </citation>
    <scope>NUCLEOTIDE SEQUENCE [LARGE SCALE GENOMIC DNA]</scope>
    <source>
        <strain evidence="5 6">NS355</strain>
    </source>
</reference>
<feature type="transmembrane region" description="Helical" evidence="3">
    <location>
        <begin position="6"/>
        <end position="27"/>
    </location>
</feature>
<feature type="transmembrane region" description="Helical" evidence="3">
    <location>
        <begin position="34"/>
        <end position="55"/>
    </location>
</feature>
<organism evidence="5 6">
    <name type="scientific">Sphingomonas yabuuchiae</name>
    <dbReference type="NCBI Taxonomy" id="172044"/>
    <lineage>
        <taxon>Bacteria</taxon>
        <taxon>Pseudomonadati</taxon>
        <taxon>Pseudomonadota</taxon>
        <taxon>Alphaproteobacteria</taxon>
        <taxon>Sphingomonadales</taxon>
        <taxon>Sphingomonadaceae</taxon>
        <taxon>Sphingomonas</taxon>
    </lineage>
</organism>
<feature type="transmembrane region" description="Helical" evidence="3">
    <location>
        <begin position="61"/>
        <end position="81"/>
    </location>
</feature>
<comment type="catalytic activity">
    <reaction evidence="2">
        <text>2 GTP = 3',3'-c-di-GMP + 2 diphosphate</text>
        <dbReference type="Rhea" id="RHEA:24898"/>
        <dbReference type="ChEBI" id="CHEBI:33019"/>
        <dbReference type="ChEBI" id="CHEBI:37565"/>
        <dbReference type="ChEBI" id="CHEBI:58805"/>
        <dbReference type="EC" id="2.7.7.65"/>
    </reaction>
</comment>
<accession>A0A147J094</accession>
<dbReference type="InterPro" id="IPR029787">
    <property type="entry name" value="Nucleotide_cyclase"/>
</dbReference>
<dbReference type="PANTHER" id="PTHR45138:SF9">
    <property type="entry name" value="DIGUANYLATE CYCLASE DGCM-RELATED"/>
    <property type="match status" value="1"/>
</dbReference>
<protein>
    <recommendedName>
        <fullName evidence="1">diguanylate cyclase</fullName>
        <ecNumber evidence="1">2.7.7.65</ecNumber>
    </recommendedName>
</protein>
<dbReference type="Gene3D" id="3.30.70.270">
    <property type="match status" value="1"/>
</dbReference>
<dbReference type="InterPro" id="IPR043128">
    <property type="entry name" value="Rev_trsase/Diguanyl_cyclase"/>
</dbReference>
<dbReference type="GO" id="GO:0052621">
    <property type="term" value="F:diguanylate cyclase activity"/>
    <property type="evidence" value="ECO:0007669"/>
    <property type="project" value="UniProtKB-EC"/>
</dbReference>
<dbReference type="NCBIfam" id="TIGR00254">
    <property type="entry name" value="GGDEF"/>
    <property type="match status" value="1"/>
</dbReference>
<dbReference type="PROSITE" id="PS50887">
    <property type="entry name" value="GGDEF"/>
    <property type="match status" value="1"/>
</dbReference>
<dbReference type="InterPro" id="IPR000160">
    <property type="entry name" value="GGDEF_dom"/>
</dbReference>
<evidence type="ECO:0000259" key="4">
    <source>
        <dbReference type="PROSITE" id="PS50887"/>
    </source>
</evidence>
<feature type="domain" description="GGDEF" evidence="4">
    <location>
        <begin position="252"/>
        <end position="385"/>
    </location>
</feature>
<keyword evidence="3" id="KW-0812">Transmembrane</keyword>
<proteinExistence type="predicted"/>
<dbReference type="CDD" id="cd01949">
    <property type="entry name" value="GGDEF"/>
    <property type="match status" value="1"/>
</dbReference>
<feature type="transmembrane region" description="Helical" evidence="3">
    <location>
        <begin position="122"/>
        <end position="139"/>
    </location>
</feature>
<dbReference type="AlphaFoldDB" id="A0A147J094"/>
<evidence type="ECO:0000313" key="6">
    <source>
        <dbReference type="Proteomes" id="UP000073923"/>
    </source>
</evidence>
<feature type="transmembrane region" description="Helical" evidence="3">
    <location>
        <begin position="146"/>
        <end position="165"/>
    </location>
</feature>
<keyword evidence="3" id="KW-0472">Membrane</keyword>
<evidence type="ECO:0000256" key="2">
    <source>
        <dbReference type="ARBA" id="ARBA00034247"/>
    </source>
</evidence>
<comment type="caution">
    <text evidence="5">The sequence shown here is derived from an EMBL/GenBank/DDBJ whole genome shotgun (WGS) entry which is preliminary data.</text>
</comment>